<keyword evidence="8 10" id="KW-0413">Isomerase</keyword>
<dbReference type="Gene3D" id="3.40.50.300">
    <property type="entry name" value="P-loop containing nucleotide triphosphate hydrolases"/>
    <property type="match status" value="1"/>
</dbReference>
<keyword evidence="10" id="KW-0511">Multifunctional enzyme</keyword>
<comment type="domain">
    <text evidence="10">Is composed of four functional domains: the N-terminal 5'-deoxyadenosylcobalamin binding region that is homologous to the small subunit of ICM (IcmB), a middle P-loop GTPase domain (MeaI) that likely acts as a chaperone for ICM, a structured linker region involved in dimer formation, and a C-terminal part that is homologous to the large substrate-binding subunit of ICM (IcmA).</text>
</comment>
<keyword evidence="10" id="KW-0460">Magnesium</keyword>
<dbReference type="HAMAP" id="MF_02050">
    <property type="entry name" value="IcmF"/>
    <property type="match status" value="1"/>
</dbReference>
<reference evidence="12 13" key="1">
    <citation type="submission" date="2021-02" db="EMBL/GenBank/DDBJ databases">
        <title>Actinophytocola xerophila sp. nov., isolated from soil of cotton cropping field.</title>
        <authorList>
            <person name="Huang R."/>
            <person name="Chen X."/>
            <person name="Ge X."/>
            <person name="Liu W."/>
        </authorList>
    </citation>
    <scope>NUCLEOTIDE SEQUENCE [LARGE SCALE GENOMIC DNA]</scope>
    <source>
        <strain evidence="12 13">S1-96</strain>
    </source>
</reference>
<feature type="binding site" evidence="10">
    <location>
        <position position="609"/>
    </location>
    <ligand>
        <name>substrate</name>
    </ligand>
</feature>
<keyword evidence="7 10" id="KW-0143">Chaperone</keyword>
<dbReference type="PANTHER" id="PTHR43087">
    <property type="entry name" value="LYSINE/ARGININE/ORNITHINE TRANSPORT SYSTEM KINASE"/>
    <property type="match status" value="1"/>
</dbReference>
<dbReference type="SUPFAM" id="SSF51703">
    <property type="entry name" value="Cobalamin (vitamin B12)-dependent enzymes"/>
    <property type="match status" value="1"/>
</dbReference>
<comment type="catalytic activity">
    <reaction evidence="10">
        <text>GTP + H2O = GDP + phosphate + H(+)</text>
        <dbReference type="Rhea" id="RHEA:19669"/>
        <dbReference type="ChEBI" id="CHEBI:15377"/>
        <dbReference type="ChEBI" id="CHEBI:15378"/>
        <dbReference type="ChEBI" id="CHEBI:37565"/>
        <dbReference type="ChEBI" id="CHEBI:43474"/>
        <dbReference type="ChEBI" id="CHEBI:58189"/>
    </reaction>
</comment>
<feature type="binding site" evidence="10">
    <location>
        <position position="252"/>
    </location>
    <ligand>
        <name>GTP</name>
        <dbReference type="ChEBI" id="CHEBI:37565"/>
    </ligand>
</feature>
<comment type="function">
    <text evidence="10">Catalyzes the reversible interconversion of isobutyryl-CoA and n-butyryl-CoA, using radical chemistry. Also exhibits GTPase activity, associated with its G-protein domain (MeaI) that functions as a chaperone that assists cofactor delivery and proper holo-enzyme assembly.</text>
</comment>
<feature type="binding site" evidence="10">
    <location>
        <begin position="344"/>
        <end position="347"/>
    </location>
    <ligand>
        <name>GTP</name>
        <dbReference type="ChEBI" id="CHEBI:37565"/>
    </ligand>
</feature>
<sequence>MSTAASLYRPEHPVRFITAASLFDGHDAAINIMRRILQSQGAEVVHLGHNRSVREVVRAAIQEDVQGVAISAYQGGHVEYFSYLVELLAEQGAGHIKVFGGGGGVIVDEEIQLLHSRGVARIFSPDDGQELGLARMINTMVEACDTDLADRPEPALDALLSGHHDALARVITAIEAGRASDAMLTGIREAAAARQVPVLGITGTGGSGKSSLTDELVRRFRVDQQDKLRIAVIAVDPTRRRGGGALLGDRIRMNSLDGDQVFFRSMATRGAATEVPEGLTDAIAAARAAGNDLVIVETPGIGQGDAAIVPYVDTSLYVMTPEFGAASQLEKIDMLDFADVVAINKFERRGADDARRDVSRQLVRNREAFGASWEDMPVYGTSAATFNDDGVTALYHHLRTLLAEHGLQADEPTLAPVDGRVSTRAATVVPPKRVRYLADIAETVRAYHEETDAQVAALRRHSALTAAREALDGAGSSTSDIDALVAEAERRVERDTTDLLDRHRALAEEYAGEELVVRVRDKELHTQLWRETLSGTRLPRVALPRFDDDGSLLRFLRKENLPGYFPFTAGVFPFRRDNEDPARMFAGEGDAFRTNRRFRYLSEGSEATRLSTAFDSVTLYGHDPDTPPDIYGKIGTSGVSIATLDDMKALYDGFDLTAPSTSVSMTINGPAPTILAYFLNTAIDQAVDRFVAEHDRQPSESERADLAAWALANVRGTVQADILKEDQGQNTCIFSTEFSLRMMADIQEWFIQNKVRNFYSVSISGYHIAEAGANPISQLAFTLANGFTYVESYLARGMDIDDFAPNLSFFFSNGLDAEYSVIGRVARRIWAIAMRERYGANERSQKFKYHVQTSGRSLHAQEMHFNDIRTTLQALCALYDNCNSLHTNAYDEAVTTPTESSVRRAMAIQLIINKEWGLSKNENPLQGSFIVDELTDLVEEAVLAEFERLSERGGVLGAMETGYQRGRIQDESMLYEQRKHDGSLPVIGVNTFLPSRDNAEELPTIELARATEDEKRSQVDRTREFRRRHAEDAQDALRRLREAVANDANVFGVLMDAARVCTLGQITETFFEVGGQYRRNV</sequence>
<evidence type="ECO:0000256" key="3">
    <source>
        <dbReference type="ARBA" id="ARBA00022628"/>
    </source>
</evidence>
<dbReference type="InterPro" id="IPR053439">
    <property type="entry name" value="IcmF/GTPase_domain"/>
</dbReference>
<evidence type="ECO:0000256" key="6">
    <source>
        <dbReference type="ARBA" id="ARBA00023134"/>
    </source>
</evidence>
<feature type="binding site" evidence="10">
    <location>
        <position position="236"/>
    </location>
    <ligand>
        <name>Mg(2+)</name>
        <dbReference type="ChEBI" id="CHEBI:18420"/>
        <label>2</label>
    </ligand>
</feature>
<feature type="binding site" evidence="10">
    <location>
        <position position="297"/>
    </location>
    <ligand>
        <name>Mg(2+)</name>
        <dbReference type="ChEBI" id="CHEBI:18420"/>
        <label>2</label>
    </ligand>
</feature>
<comment type="cofactor">
    <cofactor evidence="1 10">
        <name>adenosylcob(III)alamin</name>
        <dbReference type="ChEBI" id="CHEBI:18408"/>
    </cofactor>
</comment>
<dbReference type="Gene3D" id="3.40.50.280">
    <property type="entry name" value="Cobalamin-binding domain"/>
    <property type="match status" value="1"/>
</dbReference>
<dbReference type="InterPro" id="IPR052040">
    <property type="entry name" value="GTPase/Isobutyryl-CoA_mutase"/>
</dbReference>
<accession>A0ABT2J7R9</accession>
<dbReference type="CDD" id="cd02071">
    <property type="entry name" value="MM_CoA_mut_B12_BD"/>
    <property type="match status" value="1"/>
</dbReference>
<evidence type="ECO:0000256" key="2">
    <source>
        <dbReference type="ARBA" id="ARBA00011870"/>
    </source>
</evidence>
<dbReference type="EC" id="5.4.99.13" evidence="10"/>
<evidence type="ECO:0000256" key="7">
    <source>
        <dbReference type="ARBA" id="ARBA00023186"/>
    </source>
</evidence>
<evidence type="ECO:0000256" key="10">
    <source>
        <dbReference type="HAMAP-Rule" id="MF_02050"/>
    </source>
</evidence>
<keyword evidence="6 10" id="KW-0342">GTP-binding</keyword>
<dbReference type="EMBL" id="JAFFZE010000009">
    <property type="protein sequence ID" value="MCT2583329.1"/>
    <property type="molecule type" value="Genomic_DNA"/>
</dbReference>
<feature type="region of interest" description="GTPase chaperone MeaI" evidence="10">
    <location>
        <begin position="156"/>
        <end position="404"/>
    </location>
</feature>
<dbReference type="InterPro" id="IPR016176">
    <property type="entry name" value="Cbl-dep_enz_cat"/>
</dbReference>
<feature type="binding site" evidence="10">
    <location>
        <begin position="206"/>
        <end position="211"/>
    </location>
    <ligand>
        <name>GTP</name>
        <dbReference type="ChEBI" id="CHEBI:37565"/>
    </ligand>
</feature>
<feature type="binding site" evidence="10">
    <location>
        <position position="235"/>
    </location>
    <ligand>
        <name>Mg(2+)</name>
        <dbReference type="ChEBI" id="CHEBI:18420"/>
        <label>2</label>
    </ligand>
</feature>
<feature type="binding site" evidence="10">
    <location>
        <position position="808"/>
    </location>
    <ligand>
        <name>substrate</name>
    </ligand>
</feature>
<evidence type="ECO:0000256" key="9">
    <source>
        <dbReference type="ARBA" id="ARBA00023285"/>
    </source>
</evidence>
<keyword evidence="4 10" id="KW-0547">Nucleotide-binding</keyword>
<feature type="binding site" evidence="10">
    <location>
        <position position="574"/>
    </location>
    <ligand>
        <name>substrate</name>
    </ligand>
</feature>
<dbReference type="Pfam" id="PF03308">
    <property type="entry name" value="MeaB"/>
    <property type="match status" value="1"/>
</dbReference>
<comment type="similarity">
    <text evidence="10">Belongs to the IcmF family.</text>
</comment>
<keyword evidence="3 10" id="KW-0846">Cobalamin</keyword>
<dbReference type="SUPFAM" id="SSF52540">
    <property type="entry name" value="P-loop containing nucleoside triphosphate hydrolases"/>
    <property type="match status" value="1"/>
</dbReference>
<dbReference type="NCBIfam" id="TIGR00641">
    <property type="entry name" value="acid_CoA_mut_N"/>
    <property type="match status" value="1"/>
</dbReference>
<organism evidence="12 13">
    <name type="scientific">Actinophytocola gossypii</name>
    <dbReference type="NCBI Taxonomy" id="2812003"/>
    <lineage>
        <taxon>Bacteria</taxon>
        <taxon>Bacillati</taxon>
        <taxon>Actinomycetota</taxon>
        <taxon>Actinomycetes</taxon>
        <taxon>Pseudonocardiales</taxon>
        <taxon>Pseudonocardiaceae</taxon>
    </lineage>
</organism>
<comment type="caution">
    <text evidence="12">The sequence shown here is derived from an EMBL/GenBank/DDBJ whole genome shotgun (WGS) entry which is preliminary data.</text>
</comment>
<dbReference type="InterPro" id="IPR033669">
    <property type="entry name" value="IcmF"/>
</dbReference>
<dbReference type="Gene3D" id="3.20.20.240">
    <property type="entry name" value="Methylmalonyl-CoA mutase"/>
    <property type="match status" value="1"/>
</dbReference>
<feature type="binding site" evidence="10">
    <location>
        <position position="249"/>
    </location>
    <ligand>
        <name>Mg(2+)</name>
        <dbReference type="ChEBI" id="CHEBI:18420"/>
        <label>2</label>
    </ligand>
</feature>
<feature type="binding site" evidence="10">
    <location>
        <position position="297"/>
    </location>
    <ligand>
        <name>Mg(2+)</name>
        <dbReference type="ChEBI" id="CHEBI:18420"/>
        <label>1</label>
        <note>catalytic</note>
    </ligand>
</feature>
<name>A0ABT2J7R9_9PSEU</name>
<feature type="binding site" evidence="10">
    <location>
        <position position="960"/>
    </location>
    <ligand>
        <name>GTP</name>
        <dbReference type="ChEBI" id="CHEBI:37565"/>
    </ligand>
</feature>
<comment type="subunit">
    <text evidence="10">Homodimer.</text>
</comment>
<feature type="binding site" evidence="10">
    <location>
        <position position="1080"/>
    </location>
    <ligand>
        <name>GTP</name>
        <dbReference type="ChEBI" id="CHEBI:37565"/>
    </ligand>
</feature>
<dbReference type="InterPro" id="IPR006158">
    <property type="entry name" value="Cobalamin-bd"/>
</dbReference>
<dbReference type="Pfam" id="PF02310">
    <property type="entry name" value="B12-binding"/>
    <property type="match status" value="1"/>
</dbReference>
<keyword evidence="13" id="KW-1185">Reference proteome</keyword>
<protein>
    <recommendedName>
        <fullName evidence="10">Fused isobutyryl-CoA mutase</fullName>
    </recommendedName>
    <domain>
        <recommendedName>
            <fullName evidence="10">Isobutyryl-CoA mutase</fullName>
            <shortName evidence="10">ICM</shortName>
            <ecNumber evidence="10">5.4.99.13</ecNumber>
        </recommendedName>
    </domain>
    <domain>
        <recommendedName>
            <fullName evidence="10">P-loop GTPase</fullName>
            <ecNumber evidence="10">3.6.5.-</ecNumber>
        </recommendedName>
        <alternativeName>
            <fullName evidence="10">G-protein chaperone</fullName>
        </alternativeName>
    </domain>
</protein>
<evidence type="ECO:0000256" key="1">
    <source>
        <dbReference type="ARBA" id="ARBA00001922"/>
    </source>
</evidence>
<keyword evidence="10" id="KW-0479">Metal-binding</keyword>
<feature type="domain" description="B12-binding" evidence="11">
    <location>
        <begin position="13"/>
        <end position="151"/>
    </location>
</feature>
<evidence type="ECO:0000313" key="13">
    <source>
        <dbReference type="Proteomes" id="UP001156441"/>
    </source>
</evidence>
<dbReference type="RefSeq" id="WP_260190703.1">
    <property type="nucleotide sequence ID" value="NZ_JAFFZE010000009.1"/>
</dbReference>
<dbReference type="InterPro" id="IPR006099">
    <property type="entry name" value="MeMalonylCoA_mutase_a/b_cat"/>
</dbReference>
<dbReference type="Proteomes" id="UP001156441">
    <property type="component" value="Unassembled WGS sequence"/>
</dbReference>
<dbReference type="InterPro" id="IPR027417">
    <property type="entry name" value="P-loop_NTPase"/>
</dbReference>
<feature type="binding site" evidence="10">
    <location>
        <position position="759"/>
    </location>
    <ligand>
        <name>substrate</name>
    </ligand>
</feature>
<dbReference type="NCBIfam" id="NF045497">
    <property type="entry name" value="IsobCoAmut_IcmF"/>
    <property type="match status" value="1"/>
</dbReference>
<feature type="region of interest" description="Linker" evidence="10">
    <location>
        <begin position="405"/>
        <end position="566"/>
    </location>
</feature>
<evidence type="ECO:0000256" key="4">
    <source>
        <dbReference type="ARBA" id="ARBA00022741"/>
    </source>
</evidence>
<proteinExistence type="inferred from homology"/>
<dbReference type="EC" id="3.6.5.-" evidence="10"/>
<dbReference type="InterPro" id="IPR036724">
    <property type="entry name" value="Cobalamin-bd_sf"/>
</dbReference>
<feature type="binding site" evidence="10">
    <location>
        <position position="848"/>
    </location>
    <ligand>
        <name>substrate</name>
    </ligand>
</feature>
<evidence type="ECO:0000256" key="8">
    <source>
        <dbReference type="ARBA" id="ARBA00023235"/>
    </source>
</evidence>
<evidence type="ECO:0000256" key="5">
    <source>
        <dbReference type="ARBA" id="ARBA00022801"/>
    </source>
</evidence>
<keyword evidence="9 10" id="KW-0170">Cobalt</keyword>
<evidence type="ECO:0000313" key="12">
    <source>
        <dbReference type="EMBL" id="MCT2583329.1"/>
    </source>
</evidence>
<comment type="cofactor">
    <cofactor evidence="10">
        <name>Mg(2+)</name>
        <dbReference type="ChEBI" id="CHEBI:18420"/>
    </cofactor>
</comment>
<comment type="subunit">
    <text evidence="2">Heterodimer of an alpha and a beta chain.</text>
</comment>
<dbReference type="Pfam" id="PF01642">
    <property type="entry name" value="MM_CoA_mutase"/>
    <property type="match status" value="2"/>
</dbReference>
<feature type="binding site" evidence="10">
    <location>
        <position position="843"/>
    </location>
    <ligand>
        <name>substrate</name>
    </ligand>
</feature>
<feature type="binding site" evidence="10">
    <location>
        <position position="210"/>
    </location>
    <ligand>
        <name>Mg(2+)</name>
        <dbReference type="ChEBI" id="CHEBI:18420"/>
        <label>1</label>
        <note>catalytic</note>
    </ligand>
</feature>
<gene>
    <name evidence="10" type="primary">icmF</name>
    <name evidence="12" type="ORF">JT362_09395</name>
</gene>
<dbReference type="PANTHER" id="PTHR43087:SF1">
    <property type="entry name" value="LAO_AO TRANSPORT SYSTEM ATPASE"/>
    <property type="match status" value="1"/>
</dbReference>
<dbReference type="PROSITE" id="PS51332">
    <property type="entry name" value="B12_BINDING"/>
    <property type="match status" value="1"/>
</dbReference>
<feature type="binding site" evidence="10">
    <location>
        <position position="249"/>
    </location>
    <ligand>
        <name>Mg(2+)</name>
        <dbReference type="ChEBI" id="CHEBI:18420"/>
        <label>1</label>
        <note>catalytic</note>
    </ligand>
</feature>
<dbReference type="SUPFAM" id="SSF52242">
    <property type="entry name" value="Cobalamin (vitamin B12)-binding domain"/>
    <property type="match status" value="1"/>
</dbReference>
<comment type="catalytic activity">
    <reaction evidence="10">
        <text>2-methylpropanoyl-CoA = butanoyl-CoA</text>
        <dbReference type="Rhea" id="RHEA:13141"/>
        <dbReference type="ChEBI" id="CHEBI:57338"/>
        <dbReference type="ChEBI" id="CHEBI:57371"/>
        <dbReference type="EC" id="5.4.99.13"/>
    </reaction>
</comment>
<feature type="binding site" evidence="10">
    <location>
        <position position="298"/>
    </location>
    <ligand>
        <name>Mg(2+)</name>
        <dbReference type="ChEBI" id="CHEBI:18420"/>
        <label>2</label>
    </ligand>
</feature>
<dbReference type="InterPro" id="IPR006098">
    <property type="entry name" value="MMCoA_mutase_a_cat"/>
</dbReference>
<evidence type="ECO:0000259" key="11">
    <source>
        <dbReference type="PROSITE" id="PS51332"/>
    </source>
</evidence>
<keyword evidence="5 10" id="KW-0378">Hydrolase</keyword>
<feature type="binding site" description="axial binding residue" evidence="10">
    <location>
        <position position="26"/>
    </location>
    <ligand>
        <name>adenosylcob(III)alamin</name>
        <dbReference type="ChEBI" id="CHEBI:18408"/>
    </ligand>
    <ligandPart>
        <name>Co</name>
        <dbReference type="ChEBI" id="CHEBI:27638"/>
    </ligandPart>
</feature>
<feature type="binding site" evidence="10">
    <location>
        <position position="715"/>
    </location>
    <ligand>
        <name>substrate</name>
    </ligand>
</feature>